<evidence type="ECO:0000256" key="1">
    <source>
        <dbReference type="SAM" id="MobiDB-lite"/>
    </source>
</evidence>
<feature type="compositionally biased region" description="Basic and acidic residues" evidence="1">
    <location>
        <begin position="193"/>
        <end position="210"/>
    </location>
</feature>
<sequence length="220" mass="25763">MTQLQKRIDLLRKWKGENTEGFKYINVSANGKFFECEACINMNGGKTYRVKIKFILIIYLYKFKTNTMGKTDIERHLQSDFHKSSIGEIDKNSLKQIDMKTVCNWFNKFKNKARDNYITINDDFDFICEASKLEENKKNQQYELQNTKHNAGTDNPYQFGYGMPQYLEDQLERDTELAMRESIGGRQMGGINIREHGEEHGPKWKGKQIDLNEDPDSDSD</sequence>
<protein>
    <submittedName>
        <fullName evidence="3">Uncharacterized protein</fullName>
    </submittedName>
</protein>
<evidence type="ECO:0000313" key="2">
    <source>
        <dbReference type="Proteomes" id="UP000887560"/>
    </source>
</evidence>
<name>A0A915P1W3_9BILA</name>
<feature type="region of interest" description="Disordered" evidence="1">
    <location>
        <begin position="185"/>
        <end position="220"/>
    </location>
</feature>
<keyword evidence="2" id="KW-1185">Reference proteome</keyword>
<proteinExistence type="predicted"/>
<feature type="compositionally biased region" description="Acidic residues" evidence="1">
    <location>
        <begin position="211"/>
        <end position="220"/>
    </location>
</feature>
<dbReference type="AlphaFoldDB" id="A0A915P1W3"/>
<organism evidence="2 3">
    <name type="scientific">Meloidogyne floridensis</name>
    <dbReference type="NCBI Taxonomy" id="298350"/>
    <lineage>
        <taxon>Eukaryota</taxon>
        <taxon>Metazoa</taxon>
        <taxon>Ecdysozoa</taxon>
        <taxon>Nematoda</taxon>
        <taxon>Chromadorea</taxon>
        <taxon>Rhabditida</taxon>
        <taxon>Tylenchina</taxon>
        <taxon>Tylenchomorpha</taxon>
        <taxon>Tylenchoidea</taxon>
        <taxon>Meloidogynidae</taxon>
        <taxon>Meloidogyninae</taxon>
        <taxon>Meloidogyne</taxon>
    </lineage>
</organism>
<reference evidence="3" key="1">
    <citation type="submission" date="2022-11" db="UniProtKB">
        <authorList>
            <consortium name="WormBaseParasite"/>
        </authorList>
    </citation>
    <scope>IDENTIFICATION</scope>
</reference>
<dbReference type="WBParaSite" id="scf7180000423339.g10741">
    <property type="protein sequence ID" value="scf7180000423339.g10741"/>
    <property type="gene ID" value="scf7180000423339.g10741"/>
</dbReference>
<dbReference type="Proteomes" id="UP000887560">
    <property type="component" value="Unplaced"/>
</dbReference>
<evidence type="ECO:0000313" key="3">
    <source>
        <dbReference type="WBParaSite" id="scf7180000423339.g10741"/>
    </source>
</evidence>
<accession>A0A915P1W3</accession>